<keyword evidence="2" id="KW-1133">Transmembrane helix</keyword>
<dbReference type="RefSeq" id="WP_352559792.1">
    <property type="nucleotide sequence ID" value="NZ_JAMYQB010000017.1"/>
</dbReference>
<evidence type="ECO:0000313" key="5">
    <source>
        <dbReference type="Proteomes" id="UP001433071"/>
    </source>
</evidence>
<protein>
    <submittedName>
        <fullName evidence="4">Phosphatase PAP2 family protein</fullName>
    </submittedName>
</protein>
<dbReference type="Pfam" id="PF01569">
    <property type="entry name" value="PAP2"/>
    <property type="match status" value="1"/>
</dbReference>
<feature type="transmembrane region" description="Helical" evidence="2">
    <location>
        <begin position="59"/>
        <end position="80"/>
    </location>
</feature>
<keyword evidence="2" id="KW-0472">Membrane</keyword>
<dbReference type="InterPro" id="IPR000326">
    <property type="entry name" value="PAP2/HPO"/>
</dbReference>
<comment type="caution">
    <text evidence="4">The sequence shown here is derived from an EMBL/GenBank/DDBJ whole genome shotgun (WGS) entry which is preliminary data.</text>
</comment>
<dbReference type="EMBL" id="JAMYQB010000017">
    <property type="protein sequence ID" value="MER9406451.1"/>
    <property type="molecule type" value="Genomic_DNA"/>
</dbReference>
<reference evidence="4 5" key="1">
    <citation type="journal article" date="2024" name="Proc. Natl. Acad. Sci. U.S.A.">
        <title>The evolutionary genomics of adaptation to stress in wild rhizobium bacteria.</title>
        <authorList>
            <person name="Kehlet-Delgado H."/>
            <person name="Montoya A.P."/>
            <person name="Jensen K.T."/>
            <person name="Wendlandt C.E."/>
            <person name="Dexheimer C."/>
            <person name="Roberts M."/>
            <person name="Torres Martinez L."/>
            <person name="Friesen M.L."/>
            <person name="Griffitts J.S."/>
            <person name="Porter S.S."/>
        </authorList>
    </citation>
    <scope>NUCLEOTIDE SEQUENCE [LARGE SCALE GENOMIC DNA]</scope>
    <source>
        <strain evidence="4 5">M0641</strain>
    </source>
</reference>
<keyword evidence="5" id="KW-1185">Reference proteome</keyword>
<gene>
    <name evidence="4" type="ORF">NKI36_20670</name>
</gene>
<dbReference type="Gene3D" id="1.20.144.10">
    <property type="entry name" value="Phosphatidic acid phosphatase type 2/haloperoxidase"/>
    <property type="match status" value="1"/>
</dbReference>
<dbReference type="InterPro" id="IPR036938">
    <property type="entry name" value="PAP2/HPO_sf"/>
</dbReference>
<keyword evidence="2" id="KW-0812">Transmembrane</keyword>
<evidence type="ECO:0000313" key="4">
    <source>
        <dbReference type="EMBL" id="MER9406451.1"/>
    </source>
</evidence>
<feature type="transmembrane region" description="Helical" evidence="2">
    <location>
        <begin position="202"/>
        <end position="223"/>
    </location>
</feature>
<evidence type="ECO:0000259" key="3">
    <source>
        <dbReference type="SMART" id="SM00014"/>
    </source>
</evidence>
<evidence type="ECO:0000256" key="1">
    <source>
        <dbReference type="SAM" id="MobiDB-lite"/>
    </source>
</evidence>
<evidence type="ECO:0000256" key="2">
    <source>
        <dbReference type="SAM" id="Phobius"/>
    </source>
</evidence>
<organism evidence="4 5">
    <name type="scientific">Mesorhizobium caraganae</name>
    <dbReference type="NCBI Taxonomy" id="483206"/>
    <lineage>
        <taxon>Bacteria</taxon>
        <taxon>Pseudomonadati</taxon>
        <taxon>Pseudomonadota</taxon>
        <taxon>Alphaproteobacteria</taxon>
        <taxon>Hyphomicrobiales</taxon>
        <taxon>Phyllobacteriaceae</taxon>
        <taxon>Mesorhizobium</taxon>
    </lineage>
</organism>
<accession>A0ABV1Z499</accession>
<feature type="domain" description="Phosphatidic acid phosphatase type 2/haloperoxidase" evidence="3">
    <location>
        <begin position="104"/>
        <end position="215"/>
    </location>
</feature>
<dbReference type="PANTHER" id="PTHR14969:SF13">
    <property type="entry name" value="AT30094P"/>
    <property type="match status" value="1"/>
</dbReference>
<sequence length="268" mass="29516">MRIVRRRLATRPARYPKILWSVWAVAWLLLTIAVSTRFDDAAGAMVRQWSPGFKRFTEFFTVFGLGGWYLIPSALVLLAANLTDWRSLSRRALMTLYNWTSFAFIVVGSIAASALVVNVLKYGVGRARPMNFSKLGDLSLHPFAMEASFASFPSGHATTMGVIFGLALLMLPQRKWMLLAVTLAIASTRIFVGAHYPSDTVAGFGLGCAVAIASALVFTRLGFIFRHTTNGLPVPKTTFRLFRRARKPDRNGASRQTNLGIGATRANP</sequence>
<feature type="transmembrane region" description="Helical" evidence="2">
    <location>
        <begin position="176"/>
        <end position="196"/>
    </location>
</feature>
<feature type="region of interest" description="Disordered" evidence="1">
    <location>
        <begin position="245"/>
        <end position="268"/>
    </location>
</feature>
<name>A0ABV1Z499_9HYPH</name>
<dbReference type="PANTHER" id="PTHR14969">
    <property type="entry name" value="SPHINGOSINE-1-PHOSPHATE PHOSPHOHYDROLASE"/>
    <property type="match status" value="1"/>
</dbReference>
<dbReference type="Proteomes" id="UP001433071">
    <property type="component" value="Unassembled WGS sequence"/>
</dbReference>
<dbReference type="SMART" id="SM00014">
    <property type="entry name" value="acidPPc"/>
    <property type="match status" value="1"/>
</dbReference>
<feature type="transmembrane region" description="Helical" evidence="2">
    <location>
        <begin position="143"/>
        <end position="169"/>
    </location>
</feature>
<proteinExistence type="predicted"/>
<dbReference type="SUPFAM" id="SSF48317">
    <property type="entry name" value="Acid phosphatase/Vanadium-dependent haloperoxidase"/>
    <property type="match status" value="1"/>
</dbReference>
<feature type="transmembrane region" description="Helical" evidence="2">
    <location>
        <begin position="101"/>
        <end position="123"/>
    </location>
</feature>